<dbReference type="Gene3D" id="1.20.58.1520">
    <property type="match status" value="1"/>
</dbReference>
<accession>A0AAE1BL41</accession>
<dbReference type="EMBL" id="JAWQEG010007343">
    <property type="protein sequence ID" value="KAK3852590.1"/>
    <property type="molecule type" value="Genomic_DNA"/>
</dbReference>
<evidence type="ECO:0000313" key="3">
    <source>
        <dbReference type="EMBL" id="KAK3852590.1"/>
    </source>
</evidence>
<proteinExistence type="predicted"/>
<dbReference type="PANTHER" id="PTHR19321">
    <property type="entry name" value="PROTEIN REGULATOR OF CYTOKINESIS 1 PRC1-RELATED"/>
    <property type="match status" value="1"/>
</dbReference>
<dbReference type="PANTHER" id="PTHR19321:SF41">
    <property type="entry name" value="FASCETTO-RELATED"/>
    <property type="match status" value="1"/>
</dbReference>
<sequence length="320" mass="38651">MAAIERCIQTLLVEKEYRLKTFRRLKESLEQLMEDLEHPNKSRFEVNVLSQMEELFTLSQVNLHQLNRLVDGYEQKVKENKQECLELQEKIQNLYSRLEIDPSEHLYVFGHTPTVLVKLHEEWQRLDDLKRQNLSRLINQQRRQLEAMWEQYYVGEDDIQALQPYFSDDYTEESLEAHDKQEEKERSRVKQELPRVERKLDDLIATWEKQQGRPFLMEGKRMNDNIVDQWHHYQQQKEQEKEKNHHVRAKQLEIESRMGTRNQSLLQKRKLPRNETMKSSKPRRIGEDSSCSSFATMHSPVRERRRVLHEFNHNIGKSCK</sequence>
<dbReference type="GO" id="GO:0008017">
    <property type="term" value="F:microtubule binding"/>
    <property type="evidence" value="ECO:0007669"/>
    <property type="project" value="InterPro"/>
</dbReference>
<evidence type="ECO:0000256" key="2">
    <source>
        <dbReference type="SAM" id="MobiDB-lite"/>
    </source>
</evidence>
<dbReference type="InterPro" id="IPR007145">
    <property type="entry name" value="MAP65_Ase1_PRC1"/>
</dbReference>
<feature type="coiled-coil region" evidence="1">
    <location>
        <begin position="63"/>
        <end position="97"/>
    </location>
</feature>
<evidence type="ECO:0000256" key="1">
    <source>
        <dbReference type="SAM" id="Coils"/>
    </source>
</evidence>
<gene>
    <name evidence="3" type="ORF">Pcinc_040830</name>
</gene>
<feature type="region of interest" description="Disordered" evidence="2">
    <location>
        <begin position="172"/>
        <end position="191"/>
    </location>
</feature>
<dbReference type="AlphaFoldDB" id="A0AAE1BL41"/>
<reference evidence="3" key="1">
    <citation type="submission" date="2023-10" db="EMBL/GenBank/DDBJ databases">
        <title>Genome assemblies of two species of porcelain crab, Petrolisthes cinctipes and Petrolisthes manimaculis (Anomura: Porcellanidae).</title>
        <authorList>
            <person name="Angst P."/>
        </authorList>
    </citation>
    <scope>NUCLEOTIDE SEQUENCE</scope>
    <source>
        <strain evidence="3">PB745_01</strain>
        <tissue evidence="3">Gill</tissue>
    </source>
</reference>
<dbReference type="Pfam" id="PF03999">
    <property type="entry name" value="MAP65_ASE1"/>
    <property type="match status" value="1"/>
</dbReference>
<organism evidence="3 4">
    <name type="scientific">Petrolisthes cinctipes</name>
    <name type="common">Flat porcelain crab</name>
    <dbReference type="NCBI Taxonomy" id="88211"/>
    <lineage>
        <taxon>Eukaryota</taxon>
        <taxon>Metazoa</taxon>
        <taxon>Ecdysozoa</taxon>
        <taxon>Arthropoda</taxon>
        <taxon>Crustacea</taxon>
        <taxon>Multicrustacea</taxon>
        <taxon>Malacostraca</taxon>
        <taxon>Eumalacostraca</taxon>
        <taxon>Eucarida</taxon>
        <taxon>Decapoda</taxon>
        <taxon>Pleocyemata</taxon>
        <taxon>Anomura</taxon>
        <taxon>Galatheoidea</taxon>
        <taxon>Porcellanidae</taxon>
        <taxon>Petrolisthes</taxon>
    </lineage>
</organism>
<dbReference type="Proteomes" id="UP001286313">
    <property type="component" value="Unassembled WGS sequence"/>
</dbReference>
<keyword evidence="4" id="KW-1185">Reference proteome</keyword>
<comment type="caution">
    <text evidence="3">The sequence shown here is derived from an EMBL/GenBank/DDBJ whole genome shotgun (WGS) entry which is preliminary data.</text>
</comment>
<dbReference type="GO" id="GO:1990023">
    <property type="term" value="C:mitotic spindle midzone"/>
    <property type="evidence" value="ECO:0007669"/>
    <property type="project" value="TreeGrafter"/>
</dbReference>
<keyword evidence="1" id="KW-0175">Coiled coil</keyword>
<protein>
    <recommendedName>
        <fullName evidence="5">Protein regulator of cytokinesis 1</fullName>
    </recommendedName>
</protein>
<dbReference type="GO" id="GO:0051256">
    <property type="term" value="P:mitotic spindle midzone assembly"/>
    <property type="evidence" value="ECO:0007669"/>
    <property type="project" value="TreeGrafter"/>
</dbReference>
<evidence type="ECO:0008006" key="5">
    <source>
        <dbReference type="Google" id="ProtNLM"/>
    </source>
</evidence>
<dbReference type="GO" id="GO:0005737">
    <property type="term" value="C:cytoplasm"/>
    <property type="evidence" value="ECO:0007669"/>
    <property type="project" value="TreeGrafter"/>
</dbReference>
<evidence type="ECO:0000313" key="4">
    <source>
        <dbReference type="Proteomes" id="UP001286313"/>
    </source>
</evidence>
<feature type="region of interest" description="Disordered" evidence="2">
    <location>
        <begin position="271"/>
        <end position="293"/>
    </location>
</feature>
<name>A0AAE1BL41_PETCI</name>
<feature type="compositionally biased region" description="Basic and acidic residues" evidence="2">
    <location>
        <begin position="175"/>
        <end position="191"/>
    </location>
</feature>